<evidence type="ECO:0000313" key="7">
    <source>
        <dbReference type="EMBL" id="KZX13472.1"/>
    </source>
</evidence>
<proteinExistence type="predicted"/>
<keyword evidence="3 6" id="KW-0812">Transmembrane</keyword>
<dbReference type="CDD" id="cd13128">
    <property type="entry name" value="MATE_Wzx_like"/>
    <property type="match status" value="1"/>
</dbReference>
<accession>A0A166BK82</accession>
<dbReference type="InterPro" id="IPR050833">
    <property type="entry name" value="Poly_Biosynth_Transport"/>
</dbReference>
<gene>
    <name evidence="7" type="primary">wzxC</name>
    <name evidence="7" type="ORF">MBFIL_09940</name>
</gene>
<dbReference type="PANTHER" id="PTHR30250">
    <property type="entry name" value="PST FAMILY PREDICTED COLANIC ACID TRANSPORTER"/>
    <property type="match status" value="1"/>
</dbReference>
<feature type="transmembrane region" description="Helical" evidence="6">
    <location>
        <begin position="217"/>
        <end position="237"/>
    </location>
</feature>
<evidence type="ECO:0000256" key="2">
    <source>
        <dbReference type="ARBA" id="ARBA00022475"/>
    </source>
</evidence>
<dbReference type="EMBL" id="LWMT01000203">
    <property type="protein sequence ID" value="KZX13472.1"/>
    <property type="molecule type" value="Genomic_DNA"/>
</dbReference>
<feature type="transmembrane region" description="Helical" evidence="6">
    <location>
        <begin position="257"/>
        <end position="276"/>
    </location>
</feature>
<dbReference type="PANTHER" id="PTHR30250:SF11">
    <property type="entry name" value="O-ANTIGEN TRANSPORTER-RELATED"/>
    <property type="match status" value="1"/>
</dbReference>
<evidence type="ECO:0000256" key="3">
    <source>
        <dbReference type="ARBA" id="ARBA00022692"/>
    </source>
</evidence>
<dbReference type="InterPro" id="IPR002797">
    <property type="entry name" value="Polysacc_synth"/>
</dbReference>
<feature type="transmembrane region" description="Helical" evidence="6">
    <location>
        <begin position="445"/>
        <end position="463"/>
    </location>
</feature>
<evidence type="ECO:0000256" key="5">
    <source>
        <dbReference type="ARBA" id="ARBA00023136"/>
    </source>
</evidence>
<evidence type="ECO:0000256" key="1">
    <source>
        <dbReference type="ARBA" id="ARBA00004651"/>
    </source>
</evidence>
<keyword evidence="4 6" id="KW-1133">Transmembrane helix</keyword>
<keyword evidence="5 6" id="KW-0472">Membrane</keyword>
<dbReference type="Proteomes" id="UP000077066">
    <property type="component" value="Unassembled WGS sequence"/>
</dbReference>
<evidence type="ECO:0000313" key="8">
    <source>
        <dbReference type="Proteomes" id="UP000077066"/>
    </source>
</evidence>
<comment type="subcellular location">
    <subcellularLocation>
        <location evidence="1">Cell membrane</location>
        <topology evidence="1">Multi-pass membrane protein</topology>
    </subcellularLocation>
</comment>
<feature type="transmembrane region" description="Helical" evidence="6">
    <location>
        <begin position="93"/>
        <end position="113"/>
    </location>
</feature>
<feature type="transmembrane region" description="Helical" evidence="6">
    <location>
        <begin position="176"/>
        <end position="196"/>
    </location>
</feature>
<dbReference type="PATRIC" id="fig|55758.3.peg.1141"/>
<keyword evidence="2" id="KW-1003">Cell membrane</keyword>
<evidence type="ECO:0000256" key="4">
    <source>
        <dbReference type="ARBA" id="ARBA00022989"/>
    </source>
</evidence>
<feature type="transmembrane region" description="Helical" evidence="6">
    <location>
        <begin position="297"/>
        <end position="316"/>
    </location>
</feature>
<dbReference type="Pfam" id="PF01943">
    <property type="entry name" value="Polysacc_synt"/>
    <property type="match status" value="1"/>
</dbReference>
<protein>
    <submittedName>
        <fullName evidence="7">Lipopolysaccharide biosynthesis protein WzxC</fullName>
    </submittedName>
</protein>
<evidence type="ECO:0000256" key="6">
    <source>
        <dbReference type="SAM" id="Phobius"/>
    </source>
</evidence>
<feature type="transmembrane region" description="Helical" evidence="6">
    <location>
        <begin position="119"/>
        <end position="138"/>
    </location>
</feature>
<dbReference type="STRING" id="55758.MBFIL_09940"/>
<name>A0A166BK82_9EURY</name>
<dbReference type="GO" id="GO:0005886">
    <property type="term" value="C:plasma membrane"/>
    <property type="evidence" value="ECO:0007669"/>
    <property type="project" value="UniProtKB-SubCell"/>
</dbReference>
<reference evidence="7 8" key="1">
    <citation type="submission" date="2016-04" db="EMBL/GenBank/DDBJ databases">
        <title>Genome sequence of Methanobrevibacter filiformis DSM 11501.</title>
        <authorList>
            <person name="Poehlein A."/>
            <person name="Seedorf H."/>
            <person name="Daniel R."/>
        </authorList>
    </citation>
    <scope>NUCLEOTIDE SEQUENCE [LARGE SCALE GENOMIC DNA]</scope>
    <source>
        <strain evidence="7 8">DSM 11501</strain>
    </source>
</reference>
<organism evidence="7 8">
    <name type="scientific">Methanobrevibacter filiformis</name>
    <dbReference type="NCBI Taxonomy" id="55758"/>
    <lineage>
        <taxon>Archaea</taxon>
        <taxon>Methanobacteriati</taxon>
        <taxon>Methanobacteriota</taxon>
        <taxon>Methanomada group</taxon>
        <taxon>Methanobacteria</taxon>
        <taxon>Methanobacteriales</taxon>
        <taxon>Methanobacteriaceae</taxon>
        <taxon>Methanobrevibacter</taxon>
    </lineage>
</organism>
<feature type="transmembrane region" description="Helical" evidence="6">
    <location>
        <begin position="20"/>
        <end position="43"/>
    </location>
</feature>
<sequence>MELCGKMSEIQSVFKNTSWLSLAQVTNTAFAFVWIILIARYLGVGDFGVLSFATAFGGIVQIFTDLGLSTYITRELSRNPESTKKIISNSIPLKIVISTIIFILTFIILNLIGYDKLTIEVTLIITLQTIFMSMGYLFNGVFQAHEKMKYQAIGILINTILMFVGFLVGIFLDLGIISIALVYLIGSIITLIYLYYKTSTKIVSPKIEINKSSWNNLIKSSMAFGLITVLTTLYFMIDTIMLSFMKGEVAVGTYSAAYKFIMVFTTVYTVYTYVIFPLMSKLHKNSKELLKVTYEKSIKYLLILILPIAILVSFYAKDLVLLVYGQEYASSAIVLVILIWNMIFLFVNGASTSLLNSTDKEIKVTWINGIACAFNIIINLFLIHYWSYVGASISVVLTGLLLTILMNHEIAKLFKIDTKLIKDIFKIIIGTIIIAIILHFTHLTIIPGVIVSLIIYLIFIISVKTIDNTDIYLIKEILGKNSKE</sequence>
<feature type="transmembrane region" description="Helical" evidence="6">
    <location>
        <begin position="49"/>
        <end position="72"/>
    </location>
</feature>
<feature type="transmembrane region" description="Helical" evidence="6">
    <location>
        <begin position="328"/>
        <end position="350"/>
    </location>
</feature>
<feature type="transmembrane region" description="Helical" evidence="6">
    <location>
        <begin position="388"/>
        <end position="408"/>
    </location>
</feature>
<keyword evidence="8" id="KW-1185">Reference proteome</keyword>
<dbReference type="AlphaFoldDB" id="A0A166BK82"/>
<feature type="transmembrane region" description="Helical" evidence="6">
    <location>
        <begin position="150"/>
        <end position="170"/>
    </location>
</feature>
<comment type="caution">
    <text evidence="7">The sequence shown here is derived from an EMBL/GenBank/DDBJ whole genome shotgun (WGS) entry which is preliminary data.</text>
</comment>
<feature type="transmembrane region" description="Helical" evidence="6">
    <location>
        <begin position="420"/>
        <end position="439"/>
    </location>
</feature>
<feature type="transmembrane region" description="Helical" evidence="6">
    <location>
        <begin position="362"/>
        <end position="382"/>
    </location>
</feature>